<accession>A0A397IP74</accession>
<dbReference type="EMBL" id="PQFF01000181">
    <property type="protein sequence ID" value="RHZ76767.1"/>
    <property type="molecule type" value="Genomic_DNA"/>
</dbReference>
<name>A0A397IP74_9GLOM</name>
<evidence type="ECO:0000256" key="1">
    <source>
        <dbReference type="SAM" id="MobiDB-lite"/>
    </source>
</evidence>
<gene>
    <name evidence="2" type="ORF">Glove_193g47</name>
</gene>
<sequence>MLTLSWDEKAGSSDTSISSNPNSKDLKQSLAGQISIPLMILFSRHARWNICEHGRIVNGCFIMLKNNFEDSVAKDLRKTYSANHWEAVRGLFQLLGFTGIDDKRILSDDQVKLAFGTSQIPDLKSAIKAINAIVSNWCGYTIKSKRKLVGSKGQQIWKYSYQINRKPYKGCGYDGRGFNNQEEVMARKLDNPEYCPIAPILPSYKPKISNKIQDLFDSIPITNNTTSECTKHRLSDLSSSAVYEKDLSLEMQTQNQLIDSDKKDPSQGICHGDTTIGEASTVEKKISESLVTLCSPPAISLSSEYLIKNESDIDALVLLLQQKIQISPEKLKQWKTKIAFEMRNNQNYWKKERESITISLSSEYLIKNESDIDALVLLLQQKIQISPEKLKQWKTKIAFEMRNNQNYWKKERESISEGDFLYQEIFYIGGYCNNFVFKDYKQKFEAKLDIPTTQHKKKLKTRSLALIEYA</sequence>
<protein>
    <submittedName>
        <fullName evidence="2">Uncharacterized protein</fullName>
    </submittedName>
</protein>
<reference evidence="2 3" key="1">
    <citation type="submission" date="2018-08" db="EMBL/GenBank/DDBJ databases">
        <title>Genome and evolution of the arbuscular mycorrhizal fungus Diversispora epigaea (formerly Glomus versiforme) and its bacterial endosymbionts.</title>
        <authorList>
            <person name="Sun X."/>
            <person name="Fei Z."/>
            <person name="Harrison M."/>
        </authorList>
    </citation>
    <scope>NUCLEOTIDE SEQUENCE [LARGE SCALE GENOMIC DNA]</scope>
    <source>
        <strain evidence="2 3">IT104</strain>
    </source>
</reference>
<dbReference type="Proteomes" id="UP000266861">
    <property type="component" value="Unassembled WGS sequence"/>
</dbReference>
<dbReference type="OrthoDB" id="2404610at2759"/>
<comment type="caution">
    <text evidence="2">The sequence shown here is derived from an EMBL/GenBank/DDBJ whole genome shotgun (WGS) entry which is preliminary data.</text>
</comment>
<feature type="compositionally biased region" description="Low complexity" evidence="1">
    <location>
        <begin position="12"/>
        <end position="23"/>
    </location>
</feature>
<feature type="compositionally biased region" description="Basic and acidic residues" evidence="1">
    <location>
        <begin position="1"/>
        <end position="11"/>
    </location>
</feature>
<dbReference type="AlphaFoldDB" id="A0A397IP74"/>
<evidence type="ECO:0000313" key="2">
    <source>
        <dbReference type="EMBL" id="RHZ76767.1"/>
    </source>
</evidence>
<keyword evidence="3" id="KW-1185">Reference proteome</keyword>
<organism evidence="2 3">
    <name type="scientific">Diversispora epigaea</name>
    <dbReference type="NCBI Taxonomy" id="1348612"/>
    <lineage>
        <taxon>Eukaryota</taxon>
        <taxon>Fungi</taxon>
        <taxon>Fungi incertae sedis</taxon>
        <taxon>Mucoromycota</taxon>
        <taxon>Glomeromycotina</taxon>
        <taxon>Glomeromycetes</taxon>
        <taxon>Diversisporales</taxon>
        <taxon>Diversisporaceae</taxon>
        <taxon>Diversispora</taxon>
    </lineage>
</organism>
<evidence type="ECO:0000313" key="3">
    <source>
        <dbReference type="Proteomes" id="UP000266861"/>
    </source>
</evidence>
<proteinExistence type="predicted"/>
<feature type="region of interest" description="Disordered" evidence="1">
    <location>
        <begin position="1"/>
        <end position="24"/>
    </location>
</feature>